<evidence type="ECO:0000313" key="3">
    <source>
        <dbReference type="Proteomes" id="UP001558713"/>
    </source>
</evidence>
<dbReference type="GO" id="GO:0016746">
    <property type="term" value="F:acyltransferase activity"/>
    <property type="evidence" value="ECO:0007669"/>
    <property type="project" value="UniProtKB-KW"/>
</dbReference>
<dbReference type="EMBL" id="JBANAX010000525">
    <property type="protein sequence ID" value="KAL1204963.1"/>
    <property type="molecule type" value="Genomic_DNA"/>
</dbReference>
<comment type="similarity">
    <text evidence="1">Belongs to the plant acyltransferase family.</text>
</comment>
<keyword evidence="3" id="KW-1185">Reference proteome</keyword>
<organism evidence="2 3">
    <name type="scientific">Cardamine amara subsp. amara</name>
    <dbReference type="NCBI Taxonomy" id="228776"/>
    <lineage>
        <taxon>Eukaryota</taxon>
        <taxon>Viridiplantae</taxon>
        <taxon>Streptophyta</taxon>
        <taxon>Embryophyta</taxon>
        <taxon>Tracheophyta</taxon>
        <taxon>Spermatophyta</taxon>
        <taxon>Magnoliopsida</taxon>
        <taxon>eudicotyledons</taxon>
        <taxon>Gunneridae</taxon>
        <taxon>Pentapetalae</taxon>
        <taxon>rosids</taxon>
        <taxon>malvids</taxon>
        <taxon>Brassicales</taxon>
        <taxon>Brassicaceae</taxon>
        <taxon>Cardamineae</taxon>
        <taxon>Cardamine</taxon>
    </lineage>
</organism>
<accession>A0ABD1ADT5</accession>
<evidence type="ECO:0000256" key="1">
    <source>
        <dbReference type="ARBA" id="ARBA00009861"/>
    </source>
</evidence>
<dbReference type="InterPro" id="IPR050317">
    <property type="entry name" value="Plant_Fungal_Acyltransferase"/>
</dbReference>
<evidence type="ECO:0000313" key="2">
    <source>
        <dbReference type="EMBL" id="KAL1204963.1"/>
    </source>
</evidence>
<keyword evidence="2" id="KW-0012">Acyltransferase</keyword>
<dbReference type="Proteomes" id="UP001558713">
    <property type="component" value="Unassembled WGS sequence"/>
</dbReference>
<sequence length="444" mass="49150">MKIFDVSLTGEFIVKASGDQSEKVDSLSLSNLDLLSGRFPVTYFYFYPKQPISSFESIFKSLKASLSETLNFFYPFAGQIVPNETSQEEPIIICNNHGALLVEAQANIDLKSLDFYNLDAFLKAKLVRVNPDFALQIQATEFECGGLAITFTFDHALGDASSFGKFLTSWSEISRNQPVSCIPDHQRNRLQARSPPRYHPLLDRTFIKCNEEEIKNIPTPKTLIKRLYHIDASSIDALQALATVNGESRTKIEAFSAYVWKKMVDSIESSHKTCKMGWLVDGRGRLEAVTTSYIGNVLSVAVGEATVENLKQNHVSEIANIVHKSISEVTNNTHFTDLIDWIESHRPGLMLARVVLGQEGPALVLSSGRRFPVAELDFGFGAPFLGTVCSTVEKIGVGYLNQRPSACNDGSWSVSAIVWPELAAALESDSVFQPMSAKHLQLQT</sequence>
<gene>
    <name evidence="2" type="ORF">V5N11_016313</name>
</gene>
<reference evidence="2 3" key="1">
    <citation type="submission" date="2024-04" db="EMBL/GenBank/DDBJ databases">
        <title>Genome assembly C_amara_ONT_v2.</title>
        <authorList>
            <person name="Yant L."/>
            <person name="Moore C."/>
            <person name="Slenker M."/>
        </authorList>
    </citation>
    <scope>NUCLEOTIDE SEQUENCE [LARGE SCALE GENOMIC DNA]</scope>
    <source>
        <tissue evidence="2">Leaf</tissue>
    </source>
</reference>
<proteinExistence type="inferred from homology"/>
<dbReference type="PANTHER" id="PTHR31642">
    <property type="entry name" value="TRICHOTHECENE 3-O-ACETYLTRANSFERASE"/>
    <property type="match status" value="1"/>
</dbReference>
<dbReference type="PANTHER" id="PTHR31642:SF160">
    <property type="entry name" value="HXXXD-TYPE ACYL-TRANSFERASE FAMILY PROTEIN"/>
    <property type="match status" value="1"/>
</dbReference>
<dbReference type="AlphaFoldDB" id="A0ABD1ADT5"/>
<comment type="caution">
    <text evidence="2">The sequence shown here is derived from an EMBL/GenBank/DDBJ whole genome shotgun (WGS) entry which is preliminary data.</text>
</comment>
<keyword evidence="2" id="KW-0808">Transferase</keyword>
<dbReference type="Gene3D" id="3.30.559.10">
    <property type="entry name" value="Chloramphenicol acetyltransferase-like domain"/>
    <property type="match status" value="2"/>
</dbReference>
<dbReference type="InterPro" id="IPR023213">
    <property type="entry name" value="CAT-like_dom_sf"/>
</dbReference>
<name>A0ABD1ADT5_CARAN</name>
<dbReference type="Pfam" id="PF02458">
    <property type="entry name" value="Transferase"/>
    <property type="match status" value="1"/>
</dbReference>
<dbReference type="FunFam" id="3.30.559.10:FF:000054">
    <property type="entry name" value="Transferase family protein"/>
    <property type="match status" value="1"/>
</dbReference>
<protein>
    <submittedName>
        <fullName evidence="2">Coniferyl alcohol acyltransferase</fullName>
    </submittedName>
</protein>